<name>D6PCR1_9BACT</name>
<dbReference type="GO" id="GO:0009451">
    <property type="term" value="P:RNA modification"/>
    <property type="evidence" value="ECO:0007669"/>
    <property type="project" value="UniProtKB-ARBA"/>
</dbReference>
<sequence length="365" mass="41192">MSIDYQDLDQYQSQLDKKLVNFYQIMAEAGVSIDSATVYPSPSSGFRMRAEFRLWHEHGRVNYAMNRPGEKRPYIIQDFPIGAPLINQLMPPLLAALNGNETLSRKCFSAEFLTTSSGEALITLIYHRPLDEQWEVEARALQSELNTAIIGRSRKQKLVLDQDYVTEVLQVGDRQYSYQQVESGFTQPNATINSQMLNWASNCLAGSNKRDLLELYCGNGNFTAPLARHFNAVLATEISKVSVNSALTNFAANQIDNIEVVRLSAEELTQALNKQRPFRRLAHIDIDSYDFSTVFVDPPRAGLDADTEKLVCRFDRILYISCNPNTLAQNLVQISKTHRIEAAAVFDQFPWTAHLESGVLLSRFA</sequence>
<feature type="binding site" evidence="7">
    <location>
        <position position="187"/>
    </location>
    <ligand>
        <name>S-adenosyl-L-methionine</name>
        <dbReference type="ChEBI" id="CHEBI:59789"/>
    </ligand>
</feature>
<dbReference type="EMBL" id="GU942985">
    <property type="protein sequence ID" value="ADD93512.1"/>
    <property type="molecule type" value="Genomic_DNA"/>
</dbReference>
<evidence type="ECO:0000256" key="8">
    <source>
        <dbReference type="PROSITE-ProRule" id="PRU10015"/>
    </source>
</evidence>
<feature type="active site" description="Nucleophile" evidence="7">
    <location>
        <position position="322"/>
    </location>
</feature>
<dbReference type="GO" id="GO:0030697">
    <property type="term" value="F:tRNA (uracil(54)-C5)-methyltransferase activity, S-adenosyl methionine-dependent"/>
    <property type="evidence" value="ECO:0007669"/>
    <property type="project" value="UniProtKB-EC"/>
</dbReference>
<dbReference type="HAMAP" id="MF_01011">
    <property type="entry name" value="RNA_methyltr_TrmA"/>
    <property type="match status" value="1"/>
</dbReference>
<comment type="catalytic activity">
    <reaction evidence="6">
        <text>uridine(54) in tRNA + S-adenosyl-L-methionine = 5-methyluridine(54) in tRNA + S-adenosyl-L-homocysteine + H(+)</text>
        <dbReference type="Rhea" id="RHEA:42712"/>
        <dbReference type="Rhea" id="RHEA-COMP:10167"/>
        <dbReference type="Rhea" id="RHEA-COMP:10193"/>
        <dbReference type="ChEBI" id="CHEBI:15378"/>
        <dbReference type="ChEBI" id="CHEBI:57856"/>
        <dbReference type="ChEBI" id="CHEBI:59789"/>
        <dbReference type="ChEBI" id="CHEBI:65315"/>
        <dbReference type="ChEBI" id="CHEBI:74447"/>
        <dbReference type="EC" id="2.1.1.35"/>
    </reaction>
</comment>
<dbReference type="NCBIfam" id="TIGR02143">
    <property type="entry name" value="trmA_only"/>
    <property type="match status" value="1"/>
</dbReference>
<reference evidence="9" key="1">
    <citation type="journal article" date="2010" name="ISME J.">
        <title>Metagenome of the Mediterranean deep chlorophyll maximum studied by direct and fosmid library 454 pyrosequencing.</title>
        <authorList>
            <person name="Ghai R."/>
            <person name="Martin-Cuadrado A.B."/>
            <person name="Molto A.G."/>
            <person name="Heredia I.G."/>
            <person name="Cabrera R."/>
            <person name="Martin J."/>
            <person name="Verdu M."/>
            <person name="Deschamps P."/>
            <person name="Moreira D."/>
            <person name="Lopez-Garcia P."/>
            <person name="Mira A."/>
            <person name="Rodriguez-Valera F."/>
        </authorList>
    </citation>
    <scope>NUCLEOTIDE SEQUENCE</scope>
</reference>
<dbReference type="FunFam" id="2.40.50.1070:FF:000001">
    <property type="entry name" value="tRNA/tmRNA (uracil-C(5))-methyltransferase"/>
    <property type="match status" value="1"/>
</dbReference>
<dbReference type="Pfam" id="PF05958">
    <property type="entry name" value="tRNA_U5-meth_tr"/>
    <property type="match status" value="1"/>
</dbReference>
<dbReference type="FunFam" id="3.40.50.150:FF:000012">
    <property type="entry name" value="tRNA/tmRNA (uracil-C(5))-methyltransferase"/>
    <property type="match status" value="1"/>
</dbReference>
<dbReference type="InterPro" id="IPR029063">
    <property type="entry name" value="SAM-dependent_MTases_sf"/>
</dbReference>
<dbReference type="GO" id="GO:0019843">
    <property type="term" value="F:rRNA binding"/>
    <property type="evidence" value="ECO:0007669"/>
    <property type="project" value="TreeGrafter"/>
</dbReference>
<evidence type="ECO:0000313" key="9">
    <source>
        <dbReference type="EMBL" id="ADD93512.1"/>
    </source>
</evidence>
<dbReference type="Gene3D" id="2.40.50.1070">
    <property type="match status" value="1"/>
</dbReference>
<dbReference type="Gene3D" id="3.40.50.150">
    <property type="entry name" value="Vaccinia Virus protein VP39"/>
    <property type="match status" value="1"/>
</dbReference>
<feature type="active site" evidence="8">
    <location>
        <position position="322"/>
    </location>
</feature>
<keyword evidence="2 7" id="KW-0808">Transferase</keyword>
<dbReference type="InterPro" id="IPR030390">
    <property type="entry name" value="MeTrfase_TrmA_AS"/>
</dbReference>
<proteinExistence type="inferred from homology"/>
<evidence type="ECO:0000256" key="3">
    <source>
        <dbReference type="ARBA" id="ARBA00022691"/>
    </source>
</evidence>
<keyword evidence="3 7" id="KW-0949">S-adenosyl-L-methionine</keyword>
<comment type="similarity">
    <text evidence="7">Belongs to the class I-like SAM-binding methyltransferase superfamily. RNA M5U methyltransferase family.</text>
</comment>
<keyword evidence="4" id="KW-0819">tRNA processing</keyword>
<feature type="binding site" evidence="7">
    <location>
        <position position="237"/>
    </location>
    <ligand>
        <name>S-adenosyl-L-methionine</name>
        <dbReference type="ChEBI" id="CHEBI:59789"/>
    </ligand>
</feature>
<accession>D6PCR1</accession>
<dbReference type="PANTHER" id="PTHR47790:SF2">
    <property type="entry name" value="TRNA_TMRNA (URACIL-C(5))-METHYLTRANSFERASE"/>
    <property type="match status" value="1"/>
</dbReference>
<evidence type="ECO:0000256" key="7">
    <source>
        <dbReference type="PROSITE-ProRule" id="PRU01024"/>
    </source>
</evidence>
<feature type="binding site" evidence="7">
    <location>
        <position position="297"/>
    </location>
    <ligand>
        <name>S-adenosyl-L-methionine</name>
        <dbReference type="ChEBI" id="CHEBI:59789"/>
    </ligand>
</feature>
<dbReference type="PROSITE" id="PS01231">
    <property type="entry name" value="TRMA_2"/>
    <property type="match status" value="1"/>
</dbReference>
<dbReference type="CDD" id="cd02440">
    <property type="entry name" value="AdoMet_MTases"/>
    <property type="match status" value="1"/>
</dbReference>
<dbReference type="PROSITE" id="PS01230">
    <property type="entry name" value="TRMA_1"/>
    <property type="match status" value="1"/>
</dbReference>
<evidence type="ECO:0000256" key="1">
    <source>
        <dbReference type="ARBA" id="ARBA00022603"/>
    </source>
</evidence>
<dbReference type="PROSITE" id="PS51687">
    <property type="entry name" value="SAM_MT_RNA_M5U"/>
    <property type="match status" value="1"/>
</dbReference>
<dbReference type="GO" id="GO:0032259">
    <property type="term" value="P:methylation"/>
    <property type="evidence" value="ECO:0007669"/>
    <property type="project" value="UniProtKB-KW"/>
</dbReference>
<evidence type="ECO:0000256" key="4">
    <source>
        <dbReference type="ARBA" id="ARBA00022694"/>
    </source>
</evidence>
<dbReference type="InterPro" id="IPR010280">
    <property type="entry name" value="U5_MeTrfase_fam"/>
</dbReference>
<evidence type="ECO:0000256" key="5">
    <source>
        <dbReference type="ARBA" id="ARBA00051255"/>
    </source>
</evidence>
<evidence type="ECO:0000256" key="2">
    <source>
        <dbReference type="ARBA" id="ARBA00022679"/>
    </source>
</evidence>
<dbReference type="InterPro" id="IPR030391">
    <property type="entry name" value="MeTrfase_TrmA_CS"/>
</dbReference>
<feature type="binding site" evidence="7">
    <location>
        <position position="216"/>
    </location>
    <ligand>
        <name>S-adenosyl-L-methionine</name>
        <dbReference type="ChEBI" id="CHEBI:59789"/>
    </ligand>
</feature>
<protein>
    <submittedName>
        <fullName evidence="9">tRNA uracil 5 methyltransferase</fullName>
    </submittedName>
</protein>
<comment type="catalytic activity">
    <reaction evidence="5">
        <text>uridine(341) in tmRNA + S-adenosyl-L-methionine = 5-methyluridine(341) in tmRNA + S-adenosyl-L-homocysteine + H(+)</text>
        <dbReference type="Rhea" id="RHEA:43612"/>
        <dbReference type="Rhea" id="RHEA-COMP:10630"/>
        <dbReference type="Rhea" id="RHEA-COMP:10631"/>
        <dbReference type="ChEBI" id="CHEBI:15378"/>
        <dbReference type="ChEBI" id="CHEBI:57856"/>
        <dbReference type="ChEBI" id="CHEBI:59789"/>
        <dbReference type="ChEBI" id="CHEBI:65315"/>
        <dbReference type="ChEBI" id="CHEBI:74447"/>
    </reaction>
</comment>
<dbReference type="GO" id="GO:0008033">
    <property type="term" value="P:tRNA processing"/>
    <property type="evidence" value="ECO:0007669"/>
    <property type="project" value="UniProtKB-KW"/>
</dbReference>
<dbReference type="SUPFAM" id="SSF53335">
    <property type="entry name" value="S-adenosyl-L-methionine-dependent methyltransferases"/>
    <property type="match status" value="1"/>
</dbReference>
<evidence type="ECO:0000256" key="6">
    <source>
        <dbReference type="ARBA" id="ARBA00052788"/>
    </source>
</evidence>
<dbReference type="GO" id="GO:0000049">
    <property type="term" value="F:tRNA binding"/>
    <property type="evidence" value="ECO:0007669"/>
    <property type="project" value="TreeGrafter"/>
</dbReference>
<dbReference type="AlphaFoldDB" id="D6PCR1"/>
<dbReference type="GO" id="GO:0005829">
    <property type="term" value="C:cytosol"/>
    <property type="evidence" value="ECO:0007669"/>
    <property type="project" value="TreeGrafter"/>
</dbReference>
<organism evidence="9">
    <name type="scientific">uncultured marine bacterium MedDCM-OCT-S04-C13</name>
    <dbReference type="NCBI Taxonomy" id="743052"/>
    <lineage>
        <taxon>Bacteria</taxon>
        <taxon>environmental samples</taxon>
    </lineage>
</organism>
<dbReference type="InterPro" id="IPR011869">
    <property type="entry name" value="TrmA_MeTrfase"/>
</dbReference>
<keyword evidence="1 7" id="KW-0489">Methyltransferase</keyword>
<dbReference type="PANTHER" id="PTHR47790">
    <property type="entry name" value="TRNA/TMRNA (URACIL-C(5))-METHYLTRANSFERASE"/>
    <property type="match status" value="1"/>
</dbReference>